<evidence type="ECO:0000259" key="2">
    <source>
        <dbReference type="Pfam" id="PF04981"/>
    </source>
</evidence>
<keyword evidence="4" id="KW-1185">Reference proteome</keyword>
<feature type="compositionally biased region" description="Acidic residues" evidence="1">
    <location>
        <begin position="370"/>
        <end position="390"/>
    </location>
</feature>
<feature type="region of interest" description="Disordered" evidence="1">
    <location>
        <begin position="362"/>
        <end position="390"/>
    </location>
</feature>
<feature type="compositionally biased region" description="Basic and acidic residues" evidence="1">
    <location>
        <begin position="18"/>
        <end position="30"/>
    </location>
</feature>
<protein>
    <recommendedName>
        <fullName evidence="2">Nmd3 N-terminal domain-containing protein</fullName>
    </recommendedName>
</protein>
<name>A0A8T8W948_9EURY</name>
<dbReference type="InterPro" id="IPR039768">
    <property type="entry name" value="Nmd3"/>
</dbReference>
<dbReference type="PANTHER" id="PTHR12746">
    <property type="entry name" value="NONSENSE-MEDIATED MRNA DECAY PROTEIN 3"/>
    <property type="match status" value="1"/>
</dbReference>
<evidence type="ECO:0000313" key="4">
    <source>
        <dbReference type="Proteomes" id="UP000826254"/>
    </source>
</evidence>
<dbReference type="Proteomes" id="UP000826254">
    <property type="component" value="Chromosome"/>
</dbReference>
<evidence type="ECO:0000256" key="1">
    <source>
        <dbReference type="SAM" id="MobiDB-lite"/>
    </source>
</evidence>
<sequence>MSETRDTRDFCPRCGDPVPEREEPLPGEPRERDRVLCDACYLEDFELVDAPDRVEVTVCSHCGAVHRGNRWVDVGARDYTDVAVDEVSEALAVHLKAEQVQWGVDPEQVDRNTIRMHCTFAGVVRGVHVEEEVVVPVKISRGTCDRCGRISGGSYAAEVQIRGRDRVPDPEEQSRAVEIAESLVAEREADGDRESFVTEVIDQPEGTDVKLSTNKLGKAVATQITEELGGSYSEAPTLVTEDGDGNEVYRVTFAVRLPKFRPGDVIDPDDGDGPVLVRSVRGNLKGVRMATGEPYEARFEEGETPDAETVGHVDDAVETTVVAVEDDNAVQVLDPETYEATTVARPPSVDEDAERVEAVKTDAGLYVLPEDGDDGDEGDDTADADPMVDE</sequence>
<dbReference type="PANTHER" id="PTHR12746:SF2">
    <property type="entry name" value="60S RIBOSOMAL EXPORT PROTEIN NMD3"/>
    <property type="match status" value="1"/>
</dbReference>
<feature type="region of interest" description="Disordered" evidence="1">
    <location>
        <begin position="1"/>
        <end position="30"/>
    </location>
</feature>
<gene>
    <name evidence="3" type="ORF">K6T50_08100</name>
</gene>
<proteinExistence type="predicted"/>
<evidence type="ECO:0000313" key="3">
    <source>
        <dbReference type="EMBL" id="QZP36304.1"/>
    </source>
</evidence>
<dbReference type="AlphaFoldDB" id="A0A8T8W948"/>
<organism evidence="3 4">
    <name type="scientific">Halobaculum magnesiiphilum</name>
    <dbReference type="NCBI Taxonomy" id="1017351"/>
    <lineage>
        <taxon>Archaea</taxon>
        <taxon>Methanobacteriati</taxon>
        <taxon>Methanobacteriota</taxon>
        <taxon>Stenosarchaea group</taxon>
        <taxon>Halobacteria</taxon>
        <taxon>Halobacteriales</taxon>
        <taxon>Haloferacaceae</taxon>
        <taxon>Halobaculum</taxon>
    </lineage>
</organism>
<dbReference type="KEGG" id="hmp:K6T50_08100"/>
<feature type="domain" description="Nmd3 N-terminal" evidence="2">
    <location>
        <begin position="11"/>
        <end position="257"/>
    </location>
</feature>
<dbReference type="GO" id="GO:0005737">
    <property type="term" value="C:cytoplasm"/>
    <property type="evidence" value="ECO:0007669"/>
    <property type="project" value="TreeGrafter"/>
</dbReference>
<reference evidence="3 4" key="1">
    <citation type="journal article" date="2021" name="Int. J. Syst. Evol. Microbiol.">
        <title>Halobaculum halophilum sp. nov. and Halobaculum salinum sp. nov., isolated from salt lake and saline soil.</title>
        <authorList>
            <person name="Cui H.L."/>
            <person name="Shi X.W."/>
            <person name="Yin X.M."/>
            <person name="Yang X.Y."/>
            <person name="Hou J."/>
            <person name="Zhu L."/>
        </authorList>
    </citation>
    <scope>NUCLEOTIDE SEQUENCE [LARGE SCALE GENOMIC DNA]</scope>
    <source>
        <strain evidence="3 4">NBRC 109044</strain>
    </source>
</reference>
<accession>A0A8T8W948</accession>
<dbReference type="Pfam" id="PF04981">
    <property type="entry name" value="NMD3"/>
    <property type="match status" value="1"/>
</dbReference>
<dbReference type="GO" id="GO:0043023">
    <property type="term" value="F:ribosomal large subunit binding"/>
    <property type="evidence" value="ECO:0007669"/>
    <property type="project" value="InterPro"/>
</dbReference>
<dbReference type="InterPro" id="IPR007064">
    <property type="entry name" value="Nmd3_N"/>
</dbReference>
<feature type="compositionally biased region" description="Basic and acidic residues" evidence="1">
    <location>
        <begin position="1"/>
        <end position="11"/>
    </location>
</feature>
<dbReference type="EMBL" id="CP081958">
    <property type="protein sequence ID" value="QZP36304.1"/>
    <property type="molecule type" value="Genomic_DNA"/>
</dbReference>